<dbReference type="InterPro" id="IPR036673">
    <property type="entry name" value="Cyanovirin-N_sf"/>
</dbReference>
<dbReference type="Gene3D" id="2.30.60.10">
    <property type="entry name" value="Cyanovirin-N"/>
    <property type="match status" value="1"/>
</dbReference>
<accession>A0ABR3DNF8</accession>
<evidence type="ECO:0000313" key="6">
    <source>
        <dbReference type="EMBL" id="KAL0474204.1"/>
    </source>
</evidence>
<dbReference type="PANTHER" id="PTHR15074:SF0">
    <property type="entry name" value="METHYL-CPG-BINDING DOMAIN PROTEIN 4-LIKE PROTEIN"/>
    <property type="match status" value="1"/>
</dbReference>
<comment type="caution">
    <text evidence="6">The sequence shown here is derived from an EMBL/GenBank/DDBJ whole genome shotgun (WGS) entry which is preliminary data.</text>
</comment>
<evidence type="ECO:0000256" key="3">
    <source>
        <dbReference type="SAM" id="MobiDB-lite"/>
    </source>
</evidence>
<gene>
    <name evidence="6" type="ORF">QR685DRAFT_539760</name>
</gene>
<evidence type="ECO:0000256" key="1">
    <source>
        <dbReference type="ARBA" id="ARBA00004123"/>
    </source>
</evidence>
<protein>
    <submittedName>
        <fullName evidence="6">Methylated-DNA-binding protein 3</fullName>
    </submittedName>
</protein>
<dbReference type="Pfam" id="PF08881">
    <property type="entry name" value="CVNH"/>
    <property type="match status" value="1"/>
</dbReference>
<feature type="region of interest" description="Disordered" evidence="3">
    <location>
        <begin position="145"/>
        <end position="170"/>
    </location>
</feature>
<dbReference type="Gene3D" id="1.10.340.30">
    <property type="entry name" value="Hypothetical protein, domain 2"/>
    <property type="match status" value="1"/>
</dbReference>
<feature type="domain" description="HhH-GPD" evidence="4">
    <location>
        <begin position="409"/>
        <end position="484"/>
    </location>
</feature>
<evidence type="ECO:0000259" key="4">
    <source>
        <dbReference type="Pfam" id="PF00730"/>
    </source>
</evidence>
<evidence type="ECO:0000256" key="2">
    <source>
        <dbReference type="ARBA" id="ARBA00023242"/>
    </source>
</evidence>
<evidence type="ECO:0000259" key="5">
    <source>
        <dbReference type="Pfam" id="PF08881"/>
    </source>
</evidence>
<feature type="compositionally biased region" description="Low complexity" evidence="3">
    <location>
        <begin position="336"/>
        <end position="353"/>
    </location>
</feature>
<sequence>MSSSKLSTPQSQASRLPYNDAMSPALANDILNDFNVDFSSSSQDRDFLASLLTSGFAPPVEVRKLWEPSLMRGMEEWEMMMDCAHSLRDQAYRVLRLEREQDHGQSRVMGDPELCLLPFLGMIMAGRKEGCLFDGDNCAGSLLGKRREGGGGEKSSAHVGRGGGKRVKKTAGVMGRGVSRFWAQDDTAKTSRQGTRGRGEIGVSDAVRKAMNGHEPISEEGKMALPTRVMSVVHRSAGPSQGEGESKAKKSRLTDKTKLEHSKFPAEPSYTGTWSPQGSLASHSSPNENLDVALGDVSVAGISSFDECVLAASVRITRKRTYKSPFFSEPQPWPISTSKASPSKSKTSTSKSRSPTKKSRNPHPPGISCLPIAPLSAPRFGLIQEEVAADPFRLLIAVTFLIKVRGTMAIPLFRQLMDLFSTPEALASADPSQIINLIHPLGLSVNRCSVIQKYARMFIECPPCKEKRYGVRNYPRPGDAWGVKVGTEFTGEPDDFRIGKASQAEFDDDDDRINAIKFAKEHAIGCAWEIGHLTQGPYALDSWRIFCRDKLLGRADDWKGKGRYPEFQPEWMRVLPQDKELRAYLRWMWQSLIADEIWTNRMREGWEWDPITGEREPLREEMRKAVDEGRVVYDKCGGFFSVFAQKHPNGGYAKDCIFTGASLREGHWLGCNCLNDDVAIFGYNYTWLDLNFCLGNRNGTLESYDTGNYTTTCRVCRILNNYRTIFLNCLCPDMAHVLHNTTLDLNTTLYNVDGCAGCYNHMGNKSWDGPPPFIFKPHSVVNLILLTT</sequence>
<name>A0ABR3DNF8_NEUIN</name>
<keyword evidence="7" id="KW-1185">Reference proteome</keyword>
<dbReference type="PANTHER" id="PTHR15074">
    <property type="entry name" value="METHYL-CPG-BINDING PROTEIN"/>
    <property type="match status" value="1"/>
</dbReference>
<feature type="domain" description="Cyanovirin-N" evidence="5">
    <location>
        <begin position="665"/>
        <end position="754"/>
    </location>
</feature>
<dbReference type="SUPFAM" id="SSF51322">
    <property type="entry name" value="Cyanovirin-N"/>
    <property type="match status" value="1"/>
</dbReference>
<dbReference type="SUPFAM" id="SSF48150">
    <property type="entry name" value="DNA-glycosylase"/>
    <property type="match status" value="1"/>
</dbReference>
<dbReference type="Proteomes" id="UP001451303">
    <property type="component" value="Unassembled WGS sequence"/>
</dbReference>
<organism evidence="6 7">
    <name type="scientific">Neurospora intermedia</name>
    <dbReference type="NCBI Taxonomy" id="5142"/>
    <lineage>
        <taxon>Eukaryota</taxon>
        <taxon>Fungi</taxon>
        <taxon>Dikarya</taxon>
        <taxon>Ascomycota</taxon>
        <taxon>Pezizomycotina</taxon>
        <taxon>Sordariomycetes</taxon>
        <taxon>Sordariomycetidae</taxon>
        <taxon>Sordariales</taxon>
        <taxon>Sordariaceae</taxon>
        <taxon>Neurospora</taxon>
    </lineage>
</organism>
<dbReference type="InterPro" id="IPR011257">
    <property type="entry name" value="DNA_glycosylase"/>
</dbReference>
<proteinExistence type="predicted"/>
<reference evidence="6 7" key="1">
    <citation type="submission" date="2023-09" db="EMBL/GenBank/DDBJ databases">
        <title>Multi-omics analysis of a traditional fermented food reveals byproduct-associated fungal strains for waste-to-food upcycling.</title>
        <authorList>
            <consortium name="Lawrence Berkeley National Laboratory"/>
            <person name="Rekdal V.M."/>
            <person name="Villalobos-Escobedo J.M."/>
            <person name="Rodriguez-Valeron N."/>
            <person name="Garcia M.O."/>
            <person name="Vasquez D.P."/>
            <person name="Damayanti I."/>
            <person name="Sorensen P.M."/>
            <person name="Baidoo E.E."/>
            <person name="De Carvalho A.C."/>
            <person name="Riley R."/>
            <person name="Lipzen A."/>
            <person name="He G."/>
            <person name="Yan M."/>
            <person name="Haridas S."/>
            <person name="Daum C."/>
            <person name="Yoshinaga Y."/>
            <person name="Ng V."/>
            <person name="Grigoriev I.V."/>
            <person name="Munk R."/>
            <person name="Nuraida L."/>
            <person name="Wijaya C.H."/>
            <person name="Morales P.-C."/>
            <person name="Keasling J.D."/>
        </authorList>
    </citation>
    <scope>NUCLEOTIDE SEQUENCE [LARGE SCALE GENOMIC DNA]</scope>
    <source>
        <strain evidence="6 7">FGSC 2613</strain>
    </source>
</reference>
<keyword evidence="2" id="KW-0539">Nucleus</keyword>
<dbReference type="EMBL" id="JAVLET010000001">
    <property type="protein sequence ID" value="KAL0474204.1"/>
    <property type="molecule type" value="Genomic_DNA"/>
</dbReference>
<dbReference type="InterPro" id="IPR045138">
    <property type="entry name" value="MeCP2/MBD4"/>
</dbReference>
<dbReference type="InterPro" id="IPR011058">
    <property type="entry name" value="Cyanovirin-N"/>
</dbReference>
<feature type="region of interest" description="Disordered" evidence="3">
    <location>
        <begin position="235"/>
        <end position="284"/>
    </location>
</feature>
<dbReference type="Pfam" id="PF00730">
    <property type="entry name" value="HhH-GPD"/>
    <property type="match status" value="1"/>
</dbReference>
<feature type="compositionally biased region" description="Basic and acidic residues" evidence="3">
    <location>
        <begin position="244"/>
        <end position="264"/>
    </location>
</feature>
<comment type="subcellular location">
    <subcellularLocation>
        <location evidence="1">Nucleus</location>
    </subcellularLocation>
</comment>
<feature type="region of interest" description="Disordered" evidence="3">
    <location>
        <begin position="333"/>
        <end position="367"/>
    </location>
</feature>
<feature type="compositionally biased region" description="Polar residues" evidence="3">
    <location>
        <begin position="270"/>
        <end position="284"/>
    </location>
</feature>
<dbReference type="InterPro" id="IPR003265">
    <property type="entry name" value="HhH-GPD_domain"/>
</dbReference>
<evidence type="ECO:0000313" key="7">
    <source>
        <dbReference type="Proteomes" id="UP001451303"/>
    </source>
</evidence>